<organism evidence="1 2">
    <name type="scientific">Crucibulum laeve</name>
    <dbReference type="NCBI Taxonomy" id="68775"/>
    <lineage>
        <taxon>Eukaryota</taxon>
        <taxon>Fungi</taxon>
        <taxon>Dikarya</taxon>
        <taxon>Basidiomycota</taxon>
        <taxon>Agaricomycotina</taxon>
        <taxon>Agaricomycetes</taxon>
        <taxon>Agaricomycetidae</taxon>
        <taxon>Agaricales</taxon>
        <taxon>Agaricineae</taxon>
        <taxon>Nidulariaceae</taxon>
        <taxon>Crucibulum</taxon>
    </lineage>
</organism>
<dbReference type="CDD" id="cd00030">
    <property type="entry name" value="C2"/>
    <property type="match status" value="1"/>
</dbReference>
<name>A0A5C3M184_9AGAR</name>
<evidence type="ECO:0000313" key="2">
    <source>
        <dbReference type="Proteomes" id="UP000308652"/>
    </source>
</evidence>
<proteinExistence type="predicted"/>
<sequence length="171" mass="19360">MSIQISTINAKVPQDGKTEGYFVEAMLDSKRIAKKKFEKRNPVAQYTFNIPYSLRDGATLKIQVKKKRLVHKDDVLIEAEFTTEIAQKLLREENTLKLTDRVLSSLDTKFEIFLSFSMSLSAQQDLIKAAVEVSKELRSVLDRMGIGREILAKLIAFGGAASEVRSHEIRQ</sequence>
<dbReference type="AlphaFoldDB" id="A0A5C3M184"/>
<dbReference type="Proteomes" id="UP000308652">
    <property type="component" value="Unassembled WGS sequence"/>
</dbReference>
<dbReference type="EMBL" id="ML213601">
    <property type="protein sequence ID" value="TFK38912.1"/>
    <property type="molecule type" value="Genomic_DNA"/>
</dbReference>
<accession>A0A5C3M184</accession>
<reference evidence="1 2" key="1">
    <citation type="journal article" date="2019" name="Nat. Ecol. Evol.">
        <title>Megaphylogeny resolves global patterns of mushroom evolution.</title>
        <authorList>
            <person name="Varga T."/>
            <person name="Krizsan K."/>
            <person name="Foldi C."/>
            <person name="Dima B."/>
            <person name="Sanchez-Garcia M."/>
            <person name="Sanchez-Ramirez S."/>
            <person name="Szollosi G.J."/>
            <person name="Szarkandi J.G."/>
            <person name="Papp V."/>
            <person name="Albert L."/>
            <person name="Andreopoulos W."/>
            <person name="Angelini C."/>
            <person name="Antonin V."/>
            <person name="Barry K.W."/>
            <person name="Bougher N.L."/>
            <person name="Buchanan P."/>
            <person name="Buyck B."/>
            <person name="Bense V."/>
            <person name="Catcheside P."/>
            <person name="Chovatia M."/>
            <person name="Cooper J."/>
            <person name="Damon W."/>
            <person name="Desjardin D."/>
            <person name="Finy P."/>
            <person name="Geml J."/>
            <person name="Haridas S."/>
            <person name="Hughes K."/>
            <person name="Justo A."/>
            <person name="Karasinski D."/>
            <person name="Kautmanova I."/>
            <person name="Kiss B."/>
            <person name="Kocsube S."/>
            <person name="Kotiranta H."/>
            <person name="LaButti K.M."/>
            <person name="Lechner B.E."/>
            <person name="Liimatainen K."/>
            <person name="Lipzen A."/>
            <person name="Lukacs Z."/>
            <person name="Mihaltcheva S."/>
            <person name="Morgado L.N."/>
            <person name="Niskanen T."/>
            <person name="Noordeloos M.E."/>
            <person name="Ohm R.A."/>
            <person name="Ortiz-Santana B."/>
            <person name="Ovrebo C."/>
            <person name="Racz N."/>
            <person name="Riley R."/>
            <person name="Savchenko A."/>
            <person name="Shiryaev A."/>
            <person name="Soop K."/>
            <person name="Spirin V."/>
            <person name="Szebenyi C."/>
            <person name="Tomsovsky M."/>
            <person name="Tulloss R.E."/>
            <person name="Uehling J."/>
            <person name="Grigoriev I.V."/>
            <person name="Vagvolgyi C."/>
            <person name="Papp T."/>
            <person name="Martin F.M."/>
            <person name="Miettinen O."/>
            <person name="Hibbett D.S."/>
            <person name="Nagy L.G."/>
        </authorList>
    </citation>
    <scope>NUCLEOTIDE SEQUENCE [LARGE SCALE GENOMIC DNA]</scope>
    <source>
        <strain evidence="1 2">CBS 166.37</strain>
    </source>
</reference>
<gene>
    <name evidence="1" type="ORF">BDQ12DRAFT_712461</name>
</gene>
<keyword evidence="2" id="KW-1185">Reference proteome</keyword>
<dbReference type="OrthoDB" id="3045659at2759"/>
<protein>
    <submittedName>
        <fullName evidence="1">Uncharacterized protein</fullName>
    </submittedName>
</protein>
<evidence type="ECO:0000313" key="1">
    <source>
        <dbReference type="EMBL" id="TFK38912.1"/>
    </source>
</evidence>